<evidence type="ECO:0000313" key="1">
    <source>
        <dbReference type="EMBL" id="TFU30959.1"/>
    </source>
</evidence>
<comment type="caution">
    <text evidence="1">The sequence shown here is derived from an EMBL/GenBank/DDBJ whole genome shotgun (WGS) entry which is preliminary data.</text>
</comment>
<reference evidence="1 2" key="1">
    <citation type="submission" date="2019-03" db="EMBL/GenBank/DDBJ databases">
        <title>Diversity of the mouse oral microbiome.</title>
        <authorList>
            <person name="Joseph S."/>
            <person name="Aduse-Opoku J."/>
            <person name="Curtis M."/>
            <person name="Wade W."/>
            <person name="Hashim A."/>
        </authorList>
    </citation>
    <scope>NUCLEOTIDE SEQUENCE [LARGE SCALE GENOMIC DNA]</scope>
    <source>
        <strain evidence="1 2">HT4</strain>
    </source>
</reference>
<dbReference type="Proteomes" id="UP000297747">
    <property type="component" value="Unassembled WGS sequence"/>
</dbReference>
<name>A0A4Y9FRS0_STRAI</name>
<dbReference type="AlphaFoldDB" id="A0A4Y9FRS0"/>
<dbReference type="InterPro" id="IPR021701">
    <property type="entry name" value="DUF3284"/>
</dbReference>
<dbReference type="Pfam" id="PF11687">
    <property type="entry name" value="DUF3284"/>
    <property type="match status" value="1"/>
</dbReference>
<proteinExistence type="predicted"/>
<dbReference type="EMBL" id="SPQA01000011">
    <property type="protein sequence ID" value="TFU30959.1"/>
    <property type="molecule type" value="Genomic_DNA"/>
</dbReference>
<accession>A0A4Y9FRS0</accession>
<sequence>MEARLIVTGQLEAFYALYLELFQEEYQKATGKSLLLSEIREGLSYVKRFGKKEEQSVKVTLQQLVENECYAVVIQSNRGIQYLTYRLVDVGEDQVEIVYTEDYLPEGRWNQLNYKLLLPLMKRGLEKRMLLQIQKFAEFATKKEVHQ</sequence>
<protein>
    <submittedName>
        <fullName evidence="1">DUF3284 domain-containing protein</fullName>
    </submittedName>
</protein>
<dbReference type="RefSeq" id="WP_135052689.1">
    <property type="nucleotide sequence ID" value="NZ_CAKOCW010000046.1"/>
</dbReference>
<gene>
    <name evidence="1" type="ORF">E4U01_04285</name>
</gene>
<organism evidence="1 2">
    <name type="scientific">Streptococcus acidominimus</name>
    <dbReference type="NCBI Taxonomy" id="1326"/>
    <lineage>
        <taxon>Bacteria</taxon>
        <taxon>Bacillati</taxon>
        <taxon>Bacillota</taxon>
        <taxon>Bacilli</taxon>
        <taxon>Lactobacillales</taxon>
        <taxon>Streptococcaceae</taxon>
        <taxon>Streptococcus</taxon>
    </lineage>
</organism>
<evidence type="ECO:0000313" key="2">
    <source>
        <dbReference type="Proteomes" id="UP000297747"/>
    </source>
</evidence>